<accession>A0A183H7B7</accession>
<evidence type="ECO:0000313" key="1">
    <source>
        <dbReference type="EMBL" id="VDO36297.1"/>
    </source>
</evidence>
<name>A0A183H7B7_9BILA</name>
<gene>
    <name evidence="1" type="ORF">OFLC_LOCUS3379</name>
</gene>
<dbReference type="WBParaSite" id="OFLC_0000337801-mRNA-1">
    <property type="protein sequence ID" value="OFLC_0000337801-mRNA-1"/>
    <property type="gene ID" value="OFLC_0000337801"/>
</dbReference>
<organism evidence="3">
    <name type="scientific">Onchocerca flexuosa</name>
    <dbReference type="NCBI Taxonomy" id="387005"/>
    <lineage>
        <taxon>Eukaryota</taxon>
        <taxon>Metazoa</taxon>
        <taxon>Ecdysozoa</taxon>
        <taxon>Nematoda</taxon>
        <taxon>Chromadorea</taxon>
        <taxon>Rhabditida</taxon>
        <taxon>Spirurina</taxon>
        <taxon>Spiruromorpha</taxon>
        <taxon>Filarioidea</taxon>
        <taxon>Onchocercidae</taxon>
        <taxon>Onchocerca</taxon>
    </lineage>
</organism>
<sequence length="82" mass="9029">MGLGKAYICSVVVISMPDKYRKTGKQKPSPDLGKERVGMIGFQNLFALGDERDGNKIDVVHVSPTTFLLVISRQLQILPQIA</sequence>
<evidence type="ECO:0000313" key="3">
    <source>
        <dbReference type="WBParaSite" id="OFLC_0000337801-mRNA-1"/>
    </source>
</evidence>
<keyword evidence="2" id="KW-1185">Reference proteome</keyword>
<protein>
    <submittedName>
        <fullName evidence="3">40S ribosomal protein S2</fullName>
    </submittedName>
</protein>
<dbReference type="EMBL" id="UZAJ01002240">
    <property type="protein sequence ID" value="VDO36297.1"/>
    <property type="molecule type" value="Genomic_DNA"/>
</dbReference>
<evidence type="ECO:0000313" key="2">
    <source>
        <dbReference type="Proteomes" id="UP000267606"/>
    </source>
</evidence>
<dbReference type="Proteomes" id="UP000267606">
    <property type="component" value="Unassembled WGS sequence"/>
</dbReference>
<reference evidence="3" key="1">
    <citation type="submission" date="2016-06" db="UniProtKB">
        <authorList>
            <consortium name="WormBaseParasite"/>
        </authorList>
    </citation>
    <scope>IDENTIFICATION</scope>
</reference>
<dbReference type="AlphaFoldDB" id="A0A183H7B7"/>
<reference evidence="1 2" key="2">
    <citation type="submission" date="2018-11" db="EMBL/GenBank/DDBJ databases">
        <authorList>
            <consortium name="Pathogen Informatics"/>
        </authorList>
    </citation>
    <scope>NUCLEOTIDE SEQUENCE [LARGE SCALE GENOMIC DNA]</scope>
</reference>
<proteinExistence type="predicted"/>